<proteinExistence type="predicted"/>
<dbReference type="AlphaFoldDB" id="G9Y9A4"/>
<protein>
    <submittedName>
        <fullName evidence="1">Uncharacterized protein</fullName>
    </submittedName>
</protein>
<comment type="caution">
    <text evidence="1">The sequence shown here is derived from an EMBL/GenBank/DDBJ whole genome shotgun (WGS) entry which is preliminary data.</text>
</comment>
<dbReference type="PATRIC" id="fig|1002364.3.peg.2950"/>
<evidence type="ECO:0000313" key="1">
    <source>
        <dbReference type="EMBL" id="EHM41022.1"/>
    </source>
</evidence>
<dbReference type="HOGENOM" id="CLU_3252335_0_0_6"/>
<accession>G9Y9A4</accession>
<name>G9Y9A4_HAFAL</name>
<reference evidence="1 2" key="1">
    <citation type="submission" date="2011-08" db="EMBL/GenBank/DDBJ databases">
        <authorList>
            <person name="Weinstock G."/>
            <person name="Sodergren E."/>
            <person name="Clifton S."/>
            <person name="Fulton L."/>
            <person name="Fulton B."/>
            <person name="Courtney L."/>
            <person name="Fronick C."/>
            <person name="Harrison M."/>
            <person name="Strong C."/>
            <person name="Farmer C."/>
            <person name="Delahaunty K."/>
            <person name="Markovic C."/>
            <person name="Hall O."/>
            <person name="Minx P."/>
            <person name="Tomlinson C."/>
            <person name="Mitreva M."/>
            <person name="Hou S."/>
            <person name="Chen J."/>
            <person name="Wollam A."/>
            <person name="Pepin K.H."/>
            <person name="Johnson M."/>
            <person name="Bhonagiri V."/>
            <person name="Zhang X."/>
            <person name="Suruliraj S."/>
            <person name="Warren W."/>
            <person name="Chinwalla A."/>
            <person name="Mardis E.R."/>
            <person name="Wilson R.K."/>
        </authorList>
    </citation>
    <scope>NUCLEOTIDE SEQUENCE [LARGE SCALE GENOMIC DNA]</scope>
    <source>
        <strain evidence="1 2">ATCC 51873</strain>
    </source>
</reference>
<organism evidence="1 2">
    <name type="scientific">Hafnia alvei ATCC 51873</name>
    <dbReference type="NCBI Taxonomy" id="1002364"/>
    <lineage>
        <taxon>Bacteria</taxon>
        <taxon>Pseudomonadati</taxon>
        <taxon>Pseudomonadota</taxon>
        <taxon>Gammaproteobacteria</taxon>
        <taxon>Enterobacterales</taxon>
        <taxon>Hafniaceae</taxon>
        <taxon>Hafnia</taxon>
    </lineage>
</organism>
<dbReference type="Proteomes" id="UP000005959">
    <property type="component" value="Unassembled WGS sequence"/>
</dbReference>
<evidence type="ECO:0000313" key="2">
    <source>
        <dbReference type="Proteomes" id="UP000005959"/>
    </source>
</evidence>
<dbReference type="EMBL" id="AGCI01000072">
    <property type="protein sequence ID" value="EHM41022.1"/>
    <property type="molecule type" value="Genomic_DNA"/>
</dbReference>
<gene>
    <name evidence="1" type="ORF">HMPREF0454_03255</name>
</gene>
<sequence>MRIGRYANPKPEDLPEYVASRGFRELTPRLAASCQLSLDAFA</sequence>